<feature type="region of interest" description="Disordered" evidence="1">
    <location>
        <begin position="71"/>
        <end position="99"/>
    </location>
</feature>
<dbReference type="EMBL" id="PXYW01000038">
    <property type="protein sequence ID" value="PSR32522.1"/>
    <property type="molecule type" value="Genomic_DNA"/>
</dbReference>
<keyword evidence="2" id="KW-1133">Transmembrane helix</keyword>
<comment type="caution">
    <text evidence="3">The sequence shown here is derived from an EMBL/GenBank/DDBJ whole genome shotgun (WGS) entry which is preliminary data.</text>
</comment>
<evidence type="ECO:0000313" key="3">
    <source>
        <dbReference type="EMBL" id="PSR32522.1"/>
    </source>
</evidence>
<gene>
    <name evidence="3" type="ORF">C7B46_13960</name>
</gene>
<name>A0A2T2XDK5_9FIRM</name>
<dbReference type="AlphaFoldDB" id="A0A2T2XDK5"/>
<evidence type="ECO:0000256" key="1">
    <source>
        <dbReference type="SAM" id="MobiDB-lite"/>
    </source>
</evidence>
<evidence type="ECO:0000313" key="4">
    <source>
        <dbReference type="Proteomes" id="UP000242972"/>
    </source>
</evidence>
<feature type="transmembrane region" description="Helical" evidence="2">
    <location>
        <begin position="45"/>
        <end position="66"/>
    </location>
</feature>
<keyword evidence="2" id="KW-0472">Membrane</keyword>
<accession>A0A2T2XDK5</accession>
<proteinExistence type="predicted"/>
<keyword evidence="2" id="KW-0812">Transmembrane</keyword>
<feature type="compositionally biased region" description="Polar residues" evidence="1">
    <location>
        <begin position="71"/>
        <end position="80"/>
    </location>
</feature>
<dbReference type="Proteomes" id="UP000242972">
    <property type="component" value="Unassembled WGS sequence"/>
</dbReference>
<protein>
    <submittedName>
        <fullName evidence="3">Uncharacterized protein</fullName>
    </submittedName>
</protein>
<evidence type="ECO:0000256" key="2">
    <source>
        <dbReference type="SAM" id="Phobius"/>
    </source>
</evidence>
<organism evidence="3 4">
    <name type="scientific">Sulfobacillus benefaciens</name>
    <dbReference type="NCBI Taxonomy" id="453960"/>
    <lineage>
        <taxon>Bacteria</taxon>
        <taxon>Bacillati</taxon>
        <taxon>Bacillota</taxon>
        <taxon>Clostridia</taxon>
        <taxon>Eubacteriales</taxon>
        <taxon>Clostridiales Family XVII. Incertae Sedis</taxon>
        <taxon>Sulfobacillus</taxon>
    </lineage>
</organism>
<reference evidence="3 4" key="1">
    <citation type="journal article" date="2014" name="BMC Genomics">
        <title>Comparison of environmental and isolate Sulfobacillus genomes reveals diverse carbon, sulfur, nitrogen, and hydrogen metabolisms.</title>
        <authorList>
            <person name="Justice N.B."/>
            <person name="Norman A."/>
            <person name="Brown C.T."/>
            <person name="Singh A."/>
            <person name="Thomas B.C."/>
            <person name="Banfield J.F."/>
        </authorList>
    </citation>
    <scope>NUCLEOTIDE SEQUENCE [LARGE SCALE GENOMIC DNA]</scope>
    <source>
        <strain evidence="3">AMDSBA4</strain>
    </source>
</reference>
<sequence>MTRYFWPITTSVLSAIISALLMMSPWTFGLNLSGHSWSPSTETFFWSGIALLVISLVGTILWIMGLRSTLTQQRQSTPASETKEPDRPPSKTPEPMVSQDELWDQQLRQLAQEVLRDIDPVQSGAVPYNRRDS</sequence>